<dbReference type="PANTHER" id="PTHR47926">
    <property type="entry name" value="PENTATRICOPEPTIDE REPEAT-CONTAINING PROTEIN"/>
    <property type="match status" value="1"/>
</dbReference>
<organism evidence="5 6">
    <name type="scientific">Zingiber officinale</name>
    <name type="common">Ginger</name>
    <name type="synonym">Amomum zingiber</name>
    <dbReference type="NCBI Taxonomy" id="94328"/>
    <lineage>
        <taxon>Eukaryota</taxon>
        <taxon>Viridiplantae</taxon>
        <taxon>Streptophyta</taxon>
        <taxon>Embryophyta</taxon>
        <taxon>Tracheophyta</taxon>
        <taxon>Spermatophyta</taxon>
        <taxon>Magnoliopsida</taxon>
        <taxon>Liliopsida</taxon>
        <taxon>Zingiberales</taxon>
        <taxon>Zingiberaceae</taxon>
        <taxon>Zingiber</taxon>
    </lineage>
</organism>
<dbReference type="PANTHER" id="PTHR47926:SF383">
    <property type="entry name" value="DYW DOMAIN-CONTAINING PROTEIN"/>
    <property type="match status" value="1"/>
</dbReference>
<dbReference type="GO" id="GO:0009451">
    <property type="term" value="P:RNA modification"/>
    <property type="evidence" value="ECO:0007669"/>
    <property type="project" value="InterPro"/>
</dbReference>
<feature type="repeat" description="PPR" evidence="3">
    <location>
        <begin position="384"/>
        <end position="418"/>
    </location>
</feature>
<comment type="similarity">
    <text evidence="1">Belongs to the PPR family. PCMP-H subfamily.</text>
</comment>
<dbReference type="InterPro" id="IPR046848">
    <property type="entry name" value="E_motif"/>
</dbReference>
<dbReference type="Pfam" id="PF13041">
    <property type="entry name" value="PPR_2"/>
    <property type="match status" value="3"/>
</dbReference>
<keyword evidence="2" id="KW-0677">Repeat</keyword>
<dbReference type="InterPro" id="IPR032867">
    <property type="entry name" value="DYW_dom"/>
</dbReference>
<dbReference type="Pfam" id="PF14432">
    <property type="entry name" value="DYW_deaminase"/>
    <property type="match status" value="1"/>
</dbReference>
<protein>
    <recommendedName>
        <fullName evidence="4">DYW domain-containing protein</fullName>
    </recommendedName>
</protein>
<feature type="domain" description="DYW" evidence="4">
    <location>
        <begin position="902"/>
        <end position="994"/>
    </location>
</feature>
<feature type="repeat" description="PPR" evidence="3">
    <location>
        <begin position="687"/>
        <end position="721"/>
    </location>
</feature>
<evidence type="ECO:0000313" key="5">
    <source>
        <dbReference type="EMBL" id="KAG6483386.1"/>
    </source>
</evidence>
<keyword evidence="6" id="KW-1185">Reference proteome</keyword>
<reference evidence="5 6" key="1">
    <citation type="submission" date="2020-08" db="EMBL/GenBank/DDBJ databases">
        <title>Plant Genome Project.</title>
        <authorList>
            <person name="Zhang R.-G."/>
        </authorList>
    </citation>
    <scope>NUCLEOTIDE SEQUENCE [LARGE SCALE GENOMIC DNA]</scope>
    <source>
        <tissue evidence="5">Rhizome</tissue>
    </source>
</reference>
<accession>A0A8J5F831</accession>
<dbReference type="FunFam" id="1.25.40.10:FF:000344">
    <property type="entry name" value="Pentatricopeptide repeat-containing protein"/>
    <property type="match status" value="1"/>
</dbReference>
<gene>
    <name evidence="5" type="ORF">ZIOFF_060031</name>
</gene>
<dbReference type="EMBL" id="JACMSC010000016">
    <property type="protein sequence ID" value="KAG6483386.1"/>
    <property type="molecule type" value="Genomic_DNA"/>
</dbReference>
<dbReference type="AlphaFoldDB" id="A0A8J5F831"/>
<evidence type="ECO:0000259" key="4">
    <source>
        <dbReference type="Pfam" id="PF14432"/>
    </source>
</evidence>
<dbReference type="InterPro" id="IPR046960">
    <property type="entry name" value="PPR_At4g14850-like_plant"/>
</dbReference>
<feature type="repeat" description="PPR" evidence="3">
    <location>
        <begin position="485"/>
        <end position="519"/>
    </location>
</feature>
<evidence type="ECO:0000256" key="1">
    <source>
        <dbReference type="ARBA" id="ARBA00006643"/>
    </source>
</evidence>
<feature type="repeat" description="PPR" evidence="3">
    <location>
        <begin position="248"/>
        <end position="282"/>
    </location>
</feature>
<dbReference type="PROSITE" id="PS51375">
    <property type="entry name" value="PPR"/>
    <property type="match status" value="6"/>
</dbReference>
<dbReference type="Pfam" id="PF01535">
    <property type="entry name" value="PPR"/>
    <property type="match status" value="6"/>
</dbReference>
<dbReference type="Pfam" id="PF20431">
    <property type="entry name" value="E_motif"/>
    <property type="match status" value="1"/>
</dbReference>
<dbReference type="FunFam" id="1.25.40.10:FF:000351">
    <property type="entry name" value="Pentatricopeptide repeat-containing protein"/>
    <property type="match status" value="1"/>
</dbReference>
<dbReference type="GO" id="GO:0008270">
    <property type="term" value="F:zinc ion binding"/>
    <property type="evidence" value="ECO:0007669"/>
    <property type="project" value="InterPro"/>
</dbReference>
<evidence type="ECO:0000256" key="3">
    <source>
        <dbReference type="PROSITE-ProRule" id="PRU00708"/>
    </source>
</evidence>
<evidence type="ECO:0000256" key="2">
    <source>
        <dbReference type="ARBA" id="ARBA00022737"/>
    </source>
</evidence>
<sequence length="994" mass="110120">MELTVSKNSGGSETTMVLAAAASPPVNSKAIRSAPLFPFYLRHSKNTLRAQFVEVKKKTTAFASSISFSPLQSSRSPSRPQLLLDLCAQGHLEEALRLLLSAEPSALHSLSDGIGLLIQACGAQGDLDLGRCVHALLDSSSELISNSVLTTRLLTMYFACGAPADARRLFDSLAKRNLFQWNALISGYTRCDLFPEAIDAFLQLMSVAELQPDNFTIPCVVKSCAGLMDESAGKSIHGVAVKLGLASDTFVNNSLISMYGKCGRVDGASHVFDTMPERNLVSWNSMISVFSDNLLLEDGFSLFTEMLLVVADDNFKPNDATIVTVLPMCAVEGWLEMGRVLHGLTVKLDLVHELRVSNALVDMYAKCDCLPDAQKLFDNNLNRNVVSWNTIICGLSRNGDVKRTFDLLHQMQDKGFNADEVTVLNVLPACSSPSELRAVKEVHAHVIRNELHSNELVPNALMAAYAKCGSLNYADNVFERVKIKTVGSWNAIVGGYAQNADANKAIQLFLQMSSSGIQPDWFTIGSMLLACANLQDLPDGKSLHGYVLRNGLEKDSFILISLISVYIQCGRATEARFLFDGMEVNDSVSWNAMLAGYCQNGLPLECLELFRQMQHDRHGPTIFATTSAFTACSELSALRLGQEAHCYALKNGFAEDTFLSSSVIDMYAKCGAVEQARTFFGNIKNKDVVSWTVMITGYAINGLGHEAIQLYKMMEAQGLKPDAFTYVGILMACNHTGLVEEGLGYFEEMKNKHGIDPKLEHYACVADMLGRVGKLAEALTIIEEMPEEPDGRIWSALLAACRTHGDICLGEKVAEKLLDLEPQRSEHYVLASNLFASQERWDCVRRIRHRMKEMDLYKDPGFSWIDVGGRVYNFVSGDNQLPESDDIHRMWCVLEEKLRTIGYVPDTSVVLHELNEKEKLKILQGHSEKQAIAFGLLKTNGNTKIRVCKNIRICRDCHNTAKLLSKVVEREIIVRDNKRFHHFRDGSCSCKDFW</sequence>
<comment type="caution">
    <text evidence="5">The sequence shown here is derived from an EMBL/GenBank/DDBJ whole genome shotgun (WGS) entry which is preliminary data.</text>
</comment>
<evidence type="ECO:0000313" key="6">
    <source>
        <dbReference type="Proteomes" id="UP000734854"/>
    </source>
</evidence>
<proteinExistence type="inferred from homology"/>
<dbReference type="NCBIfam" id="TIGR00756">
    <property type="entry name" value="PPR"/>
    <property type="match status" value="5"/>
</dbReference>
<dbReference type="InterPro" id="IPR002885">
    <property type="entry name" value="PPR_rpt"/>
</dbReference>
<name>A0A8J5F831_ZINOF</name>
<dbReference type="GO" id="GO:0003729">
    <property type="term" value="F:mRNA binding"/>
    <property type="evidence" value="ECO:0007669"/>
    <property type="project" value="UniProtKB-ARBA"/>
</dbReference>
<dbReference type="FunFam" id="1.25.40.10:FF:000690">
    <property type="entry name" value="Pentatricopeptide repeat-containing protein"/>
    <property type="match status" value="1"/>
</dbReference>
<dbReference type="Proteomes" id="UP000734854">
    <property type="component" value="Unassembled WGS sequence"/>
</dbReference>
<feature type="repeat" description="PPR" evidence="3">
    <location>
        <begin position="177"/>
        <end position="212"/>
    </location>
</feature>
<dbReference type="FunFam" id="1.25.40.10:FF:000361">
    <property type="entry name" value="Pentatricopeptide repeat-containing protein chloroplastic"/>
    <property type="match status" value="2"/>
</dbReference>
<dbReference type="OrthoDB" id="1859983at2759"/>
<feature type="repeat" description="PPR" evidence="3">
    <location>
        <begin position="586"/>
        <end position="620"/>
    </location>
</feature>